<keyword evidence="2" id="KW-0479">Metal-binding</keyword>
<gene>
    <name evidence="7" type="ORF">SAMN04489713_110100</name>
</gene>
<comment type="cofactor">
    <cofactor evidence="1">
        <name>Zn(2+)</name>
        <dbReference type="ChEBI" id="CHEBI:29105"/>
    </cofactor>
</comment>
<evidence type="ECO:0000256" key="4">
    <source>
        <dbReference type="ARBA" id="ARBA00022833"/>
    </source>
</evidence>
<evidence type="ECO:0000256" key="2">
    <source>
        <dbReference type="ARBA" id="ARBA00022723"/>
    </source>
</evidence>
<name>A0A1I5KQT6_9ACTN</name>
<keyword evidence="3" id="KW-0378">Hydrolase</keyword>
<organism evidence="7 8">
    <name type="scientific">Actinomadura madurae</name>
    <dbReference type="NCBI Taxonomy" id="1993"/>
    <lineage>
        <taxon>Bacteria</taxon>
        <taxon>Bacillati</taxon>
        <taxon>Actinomycetota</taxon>
        <taxon>Actinomycetes</taxon>
        <taxon>Streptosporangiales</taxon>
        <taxon>Thermomonosporaceae</taxon>
        <taxon>Actinomadura</taxon>
    </lineage>
</organism>
<dbReference type="InParanoid" id="A0A1I5KQT6"/>
<protein>
    <recommendedName>
        <fullName evidence="6">DAPG hydrolase PhiG domain-containing protein</fullName>
    </recommendedName>
</protein>
<evidence type="ECO:0000256" key="3">
    <source>
        <dbReference type="ARBA" id="ARBA00022801"/>
    </source>
</evidence>
<dbReference type="InterPro" id="IPR041526">
    <property type="entry name" value="DAPG_hydrolase"/>
</dbReference>
<evidence type="ECO:0000259" key="6">
    <source>
        <dbReference type="Pfam" id="PF18089"/>
    </source>
</evidence>
<dbReference type="GeneID" id="99650615"/>
<feature type="domain" description="DAPG hydrolase PhiG" evidence="6">
    <location>
        <begin position="71"/>
        <end position="297"/>
    </location>
</feature>
<dbReference type="EMBL" id="FOVH01000010">
    <property type="protein sequence ID" value="SFO87243.1"/>
    <property type="molecule type" value="Genomic_DNA"/>
</dbReference>
<evidence type="ECO:0000256" key="1">
    <source>
        <dbReference type="ARBA" id="ARBA00001947"/>
    </source>
</evidence>
<proteinExistence type="inferred from homology"/>
<evidence type="ECO:0000313" key="8">
    <source>
        <dbReference type="Proteomes" id="UP000183413"/>
    </source>
</evidence>
<dbReference type="GO" id="GO:0016787">
    <property type="term" value="F:hydrolase activity"/>
    <property type="evidence" value="ECO:0007669"/>
    <property type="project" value="UniProtKB-KW"/>
</dbReference>
<dbReference type="GO" id="GO:0046872">
    <property type="term" value="F:metal ion binding"/>
    <property type="evidence" value="ECO:0007669"/>
    <property type="project" value="UniProtKB-KW"/>
</dbReference>
<dbReference type="RefSeq" id="WP_177287785.1">
    <property type="nucleotide sequence ID" value="NZ_CP083237.1"/>
</dbReference>
<reference evidence="7 8" key="1">
    <citation type="submission" date="2016-10" db="EMBL/GenBank/DDBJ databases">
        <authorList>
            <person name="de Groot N.N."/>
        </authorList>
    </citation>
    <scope>NUCLEOTIDE SEQUENCE [LARGE SCALE GENOMIC DNA]</scope>
    <source>
        <strain evidence="7 8">DSM 43067</strain>
    </source>
</reference>
<dbReference type="Pfam" id="PF18089">
    <property type="entry name" value="DAPG_hydrolase"/>
    <property type="match status" value="1"/>
</dbReference>
<evidence type="ECO:0000256" key="5">
    <source>
        <dbReference type="ARBA" id="ARBA00023459"/>
    </source>
</evidence>
<dbReference type="AlphaFoldDB" id="A0A1I5KQT6"/>
<keyword evidence="4" id="KW-0862">Zinc</keyword>
<sequence length="304" mass="33826">MRYEPTPADRAPMPTGYAVEPRYLKYRETDEAKPYAEYFQISTRPVQEHVVHALVGGMAPQECGYGVDEVADRLARPGYEPLETGWTRLPGGVVMVAVHTPMPEVTAAMWDWWFGWHGRESARYKLWHPDAHQYCALAQDRSSDRSLTDRQRYIGNVAYVDEYIGGRLQPLAIRFLDPAAMGIAPASGTTHICARVSLSSHPIAIGWLVHQVRPTDDGAEMRSRFFLGDTALLNLPAHALPPGRTTRPLTSPIGRALSRTAIAKAGHRFIPGTIGADMVHHCAAEMNHLASFLPQLHQEFQDTP</sequence>
<evidence type="ECO:0000313" key="7">
    <source>
        <dbReference type="EMBL" id="SFO87243.1"/>
    </source>
</evidence>
<dbReference type="Proteomes" id="UP000183413">
    <property type="component" value="Unassembled WGS sequence"/>
</dbReference>
<accession>A0A1I5KQT6</accession>
<dbReference type="STRING" id="1993.SAMN04489713_110100"/>
<comment type="similarity">
    <text evidence="5">Belongs to the DAPG/phloretin hydrolase family.</text>
</comment>
<keyword evidence="8" id="KW-1185">Reference proteome</keyword>